<reference evidence="8 9" key="1">
    <citation type="submission" date="2016-02" db="EMBL/GenBank/DDBJ databases">
        <authorList>
            <consortium name="Pathogen Informatics"/>
        </authorList>
    </citation>
    <scope>NUCLEOTIDE SEQUENCE [LARGE SCALE GENOMIC DNA]</scope>
    <source>
        <strain evidence="8 9">SS1013</strain>
    </source>
</reference>
<comment type="catalytic activity">
    <reaction evidence="7">
        <text>a 2'-deoxycytidine in DNA + S-adenosyl-L-methionine = a 5-methyl-2'-deoxycytidine in DNA + S-adenosyl-L-homocysteine + H(+)</text>
        <dbReference type="Rhea" id="RHEA:13681"/>
        <dbReference type="Rhea" id="RHEA-COMP:11369"/>
        <dbReference type="Rhea" id="RHEA-COMP:11370"/>
        <dbReference type="ChEBI" id="CHEBI:15378"/>
        <dbReference type="ChEBI" id="CHEBI:57856"/>
        <dbReference type="ChEBI" id="CHEBI:59789"/>
        <dbReference type="ChEBI" id="CHEBI:85452"/>
        <dbReference type="ChEBI" id="CHEBI:85454"/>
        <dbReference type="EC" id="2.1.1.37"/>
    </reaction>
</comment>
<evidence type="ECO:0000256" key="3">
    <source>
        <dbReference type="ARBA" id="ARBA00022691"/>
    </source>
</evidence>
<dbReference type="Proteomes" id="UP000069526">
    <property type="component" value="Unassembled WGS sequence"/>
</dbReference>
<dbReference type="NCBIfam" id="TIGR00675">
    <property type="entry name" value="dcm"/>
    <property type="match status" value="1"/>
</dbReference>
<keyword evidence="1 5" id="KW-0489">Methyltransferase</keyword>
<evidence type="ECO:0000256" key="2">
    <source>
        <dbReference type="ARBA" id="ARBA00022679"/>
    </source>
</evidence>
<evidence type="ECO:0000256" key="7">
    <source>
        <dbReference type="RuleBase" id="RU000417"/>
    </source>
</evidence>
<dbReference type="CDD" id="cd00315">
    <property type="entry name" value="Cyt_C5_DNA_methylase"/>
    <property type="match status" value="1"/>
</dbReference>
<keyword evidence="3 5" id="KW-0949">S-adenosyl-L-methionine</keyword>
<evidence type="ECO:0000313" key="8">
    <source>
        <dbReference type="EMBL" id="CYV94544.1"/>
    </source>
</evidence>
<dbReference type="GO" id="GO:0032259">
    <property type="term" value="P:methylation"/>
    <property type="evidence" value="ECO:0007669"/>
    <property type="project" value="UniProtKB-KW"/>
</dbReference>
<dbReference type="InterPro" id="IPR050750">
    <property type="entry name" value="C5-MTase"/>
</dbReference>
<dbReference type="PROSITE" id="PS51679">
    <property type="entry name" value="SAM_MT_C5"/>
    <property type="match status" value="1"/>
</dbReference>
<evidence type="ECO:0000256" key="1">
    <source>
        <dbReference type="ARBA" id="ARBA00022603"/>
    </source>
</evidence>
<dbReference type="EMBL" id="FIJK01000001">
    <property type="protein sequence ID" value="CYV94544.1"/>
    <property type="molecule type" value="Genomic_DNA"/>
</dbReference>
<proteinExistence type="inferred from homology"/>
<dbReference type="PRINTS" id="PR00105">
    <property type="entry name" value="C5METTRFRASE"/>
</dbReference>
<dbReference type="PANTHER" id="PTHR46098:SF1">
    <property type="entry name" value="TRNA (CYTOSINE(38)-C(5))-METHYLTRANSFERASE"/>
    <property type="match status" value="1"/>
</dbReference>
<dbReference type="InterPro" id="IPR031303">
    <property type="entry name" value="C5_meth_CS"/>
</dbReference>
<evidence type="ECO:0000256" key="5">
    <source>
        <dbReference type="PROSITE-ProRule" id="PRU01016"/>
    </source>
</evidence>
<dbReference type="InterPro" id="IPR001525">
    <property type="entry name" value="C5_MeTfrase"/>
</dbReference>
<evidence type="ECO:0000256" key="6">
    <source>
        <dbReference type="RuleBase" id="RU000416"/>
    </source>
</evidence>
<comment type="similarity">
    <text evidence="5 6">Belongs to the class I-like SAM-binding methyltransferase superfamily. C5-methyltransferase family.</text>
</comment>
<dbReference type="PROSITE" id="PS00094">
    <property type="entry name" value="C5_MTASE_1"/>
    <property type="match status" value="1"/>
</dbReference>
<protein>
    <recommendedName>
        <fullName evidence="7">Cytosine-specific methyltransferase</fullName>
        <ecNumber evidence="7">2.1.1.37</ecNumber>
    </recommendedName>
</protein>
<gene>
    <name evidence="8" type="primary">hpaIIM</name>
    <name evidence="8" type="ORF">ERS132539_00093</name>
</gene>
<dbReference type="InterPro" id="IPR029063">
    <property type="entry name" value="SAM-dependent_MTases_sf"/>
</dbReference>
<dbReference type="GO" id="GO:0009307">
    <property type="term" value="P:DNA restriction-modification system"/>
    <property type="evidence" value="ECO:0007669"/>
    <property type="project" value="UniProtKB-KW"/>
</dbReference>
<keyword evidence="2 5" id="KW-0808">Transferase</keyword>
<dbReference type="InterPro" id="IPR018117">
    <property type="entry name" value="C5_DNA_meth_AS"/>
</dbReference>
<dbReference type="Gene3D" id="3.40.50.150">
    <property type="entry name" value="Vaccinia Virus protein VP39"/>
    <property type="match status" value="1"/>
</dbReference>
<dbReference type="GO" id="GO:0003886">
    <property type="term" value="F:DNA (cytosine-5-)-methyltransferase activity"/>
    <property type="evidence" value="ECO:0007669"/>
    <property type="project" value="UniProtKB-EC"/>
</dbReference>
<keyword evidence="4" id="KW-0680">Restriction system</keyword>
<evidence type="ECO:0000256" key="4">
    <source>
        <dbReference type="ARBA" id="ARBA00022747"/>
    </source>
</evidence>
<dbReference type="AlphaFoldDB" id="A0A0Z8LPX4"/>
<sequence>MRGGVRKNAGRKEISPEEKKIAKSIHVDPLLYQKIQELEIDGNDSFSSKCHYLLEEGLHYLSSKSAKKDCKLTFIDLFAGVGGIRKGFEDEQTKCVFSSEWDKFSAKTYEANYGEVPHGDITKIDEQDIPKHDVLLAGFPCQPFSNIGKREGFEHSTQGTLFFDVLRILKYHMPKMFLLENVPGLLTIQNGETFKIILQSLEELGYSVFYDVLDAQNFGLAQVRKRVVIVGFHPDLAITSFAFPQGNPEKKVPVSSILEDNPTGYAISEHLQKSYLFKKDDGKPQIVDTHSPIQVKTLVASYHKIQRLTGTFVKGGETGIRLLSELECKRLMGFPDEFIIPVSRTQMYRQMGNSVAVPMMRAVANAMKEELALAEMEKRMHYA</sequence>
<accession>A0A0Z8LPX4</accession>
<dbReference type="PROSITE" id="PS00095">
    <property type="entry name" value="C5_MTASE_2"/>
    <property type="match status" value="1"/>
</dbReference>
<dbReference type="Pfam" id="PF00145">
    <property type="entry name" value="DNA_methylase"/>
    <property type="match status" value="1"/>
</dbReference>
<dbReference type="Gene3D" id="3.90.120.10">
    <property type="entry name" value="DNA Methylase, subunit A, domain 2"/>
    <property type="match status" value="1"/>
</dbReference>
<dbReference type="SUPFAM" id="SSF53335">
    <property type="entry name" value="S-adenosyl-L-methionine-dependent methyltransferases"/>
    <property type="match status" value="1"/>
</dbReference>
<dbReference type="EC" id="2.1.1.37" evidence="7"/>
<organism evidence="8 9">
    <name type="scientific">Streptococcus suis</name>
    <dbReference type="NCBI Taxonomy" id="1307"/>
    <lineage>
        <taxon>Bacteria</taxon>
        <taxon>Bacillati</taxon>
        <taxon>Bacillota</taxon>
        <taxon>Bacilli</taxon>
        <taxon>Lactobacillales</taxon>
        <taxon>Streptococcaceae</taxon>
        <taxon>Streptococcus</taxon>
    </lineage>
</organism>
<evidence type="ECO:0000313" key="9">
    <source>
        <dbReference type="Proteomes" id="UP000069526"/>
    </source>
</evidence>
<feature type="active site" evidence="5">
    <location>
        <position position="141"/>
    </location>
</feature>
<dbReference type="PANTHER" id="PTHR46098">
    <property type="entry name" value="TRNA (CYTOSINE(38)-C(5))-METHYLTRANSFERASE"/>
    <property type="match status" value="1"/>
</dbReference>
<name>A0A0Z8LPX4_STRSU</name>